<evidence type="ECO:0000259" key="2">
    <source>
        <dbReference type="Pfam" id="PF07883"/>
    </source>
</evidence>
<dbReference type="OrthoDB" id="25744at2"/>
<feature type="domain" description="Cupin type-2" evidence="2">
    <location>
        <begin position="30"/>
        <end position="100"/>
    </location>
</feature>
<reference evidence="3 4" key="1">
    <citation type="submission" date="2016-10" db="EMBL/GenBank/DDBJ databases">
        <authorList>
            <person name="de Groot N.N."/>
        </authorList>
    </citation>
    <scope>NUCLEOTIDE SEQUENCE [LARGE SCALE GENOMIC DNA]</scope>
    <source>
        <strain evidence="3 4">DSM 21633</strain>
    </source>
</reference>
<dbReference type="PANTHER" id="PTHR35848:SF6">
    <property type="entry name" value="CUPIN TYPE-2 DOMAIN-CONTAINING PROTEIN"/>
    <property type="match status" value="1"/>
</dbReference>
<dbReference type="GO" id="GO:0046872">
    <property type="term" value="F:metal ion binding"/>
    <property type="evidence" value="ECO:0007669"/>
    <property type="project" value="UniProtKB-KW"/>
</dbReference>
<sequence length="105" mass="11791">MEFNRQGFNKNGLLTLFEDQTDKSEVKFGTVTIPPGGRVPEEGLSLHEENEYSFIIKGQLQGESGGKEYKVNESEATFIPAGEEHWAENTSDEPCKIVWALVKEK</sequence>
<evidence type="ECO:0000313" key="3">
    <source>
        <dbReference type="EMBL" id="SEQ59660.1"/>
    </source>
</evidence>
<dbReference type="RefSeq" id="WP_091773770.1">
    <property type="nucleotide sequence ID" value="NZ_FOES01000018.1"/>
</dbReference>
<proteinExistence type="predicted"/>
<evidence type="ECO:0000313" key="4">
    <source>
        <dbReference type="Proteomes" id="UP000199427"/>
    </source>
</evidence>
<dbReference type="SUPFAM" id="SSF51182">
    <property type="entry name" value="RmlC-like cupins"/>
    <property type="match status" value="1"/>
</dbReference>
<name>A0A1H9HBE6_9BACI</name>
<dbReference type="Pfam" id="PF07883">
    <property type="entry name" value="Cupin_2"/>
    <property type="match status" value="1"/>
</dbReference>
<dbReference type="EMBL" id="FOES01000018">
    <property type="protein sequence ID" value="SEQ59660.1"/>
    <property type="molecule type" value="Genomic_DNA"/>
</dbReference>
<dbReference type="InterPro" id="IPR011051">
    <property type="entry name" value="RmlC_Cupin_sf"/>
</dbReference>
<dbReference type="Proteomes" id="UP000199427">
    <property type="component" value="Unassembled WGS sequence"/>
</dbReference>
<dbReference type="InterPro" id="IPR051610">
    <property type="entry name" value="GPI/OXD"/>
</dbReference>
<evidence type="ECO:0000256" key="1">
    <source>
        <dbReference type="ARBA" id="ARBA00022723"/>
    </source>
</evidence>
<gene>
    <name evidence="3" type="ORF">SAMN05216362_11861</name>
</gene>
<dbReference type="Gene3D" id="2.60.120.10">
    <property type="entry name" value="Jelly Rolls"/>
    <property type="match status" value="1"/>
</dbReference>
<dbReference type="PANTHER" id="PTHR35848">
    <property type="entry name" value="OXALATE-BINDING PROTEIN"/>
    <property type="match status" value="1"/>
</dbReference>
<dbReference type="InterPro" id="IPR014710">
    <property type="entry name" value="RmlC-like_jellyroll"/>
</dbReference>
<keyword evidence="1" id="KW-0479">Metal-binding</keyword>
<dbReference type="STRING" id="571933.SAMN05216362_11861"/>
<protein>
    <submittedName>
        <fullName evidence="3">Cupin domain-containing protein</fullName>
    </submittedName>
</protein>
<accession>A0A1H9HBE6</accession>
<organism evidence="3 4">
    <name type="scientific">Piscibacillus halophilus</name>
    <dbReference type="NCBI Taxonomy" id="571933"/>
    <lineage>
        <taxon>Bacteria</taxon>
        <taxon>Bacillati</taxon>
        <taxon>Bacillota</taxon>
        <taxon>Bacilli</taxon>
        <taxon>Bacillales</taxon>
        <taxon>Bacillaceae</taxon>
        <taxon>Piscibacillus</taxon>
    </lineage>
</organism>
<dbReference type="InterPro" id="IPR013096">
    <property type="entry name" value="Cupin_2"/>
</dbReference>
<keyword evidence="4" id="KW-1185">Reference proteome</keyword>
<dbReference type="AlphaFoldDB" id="A0A1H9HBE6"/>